<dbReference type="InterPro" id="IPR004843">
    <property type="entry name" value="Calcineurin-like_PHP"/>
</dbReference>
<keyword evidence="4 10" id="KW-0378">Hydrolase</keyword>
<dbReference type="NCBIfam" id="TIGR00668">
    <property type="entry name" value="apaH"/>
    <property type="match status" value="1"/>
</dbReference>
<dbReference type="InterPro" id="IPR029052">
    <property type="entry name" value="Metallo-depent_PP-like"/>
</dbReference>
<dbReference type="Proteomes" id="UP000316688">
    <property type="component" value="Unassembled WGS sequence"/>
</dbReference>
<proteinExistence type="inferred from homology"/>
<evidence type="ECO:0000256" key="8">
    <source>
        <dbReference type="ARBA" id="ARBA00049417"/>
    </source>
</evidence>
<dbReference type="PIRSF" id="PIRSF000903">
    <property type="entry name" value="B5n-ttraPtase_sm"/>
    <property type="match status" value="1"/>
</dbReference>
<dbReference type="PANTHER" id="PTHR40942">
    <property type="match status" value="1"/>
</dbReference>
<feature type="domain" description="Calcineurin-like phosphoesterase" evidence="9">
    <location>
        <begin position="5"/>
        <end position="124"/>
    </location>
</feature>
<dbReference type="PANTHER" id="PTHR40942:SF4">
    <property type="entry name" value="CYTOCHROME C5"/>
    <property type="match status" value="1"/>
</dbReference>
<dbReference type="AlphaFoldDB" id="A0A557RGV4"/>
<dbReference type="Pfam" id="PF00149">
    <property type="entry name" value="Metallophos"/>
    <property type="match status" value="1"/>
</dbReference>
<dbReference type="GO" id="GO:0008803">
    <property type="term" value="F:bis(5'-nucleosyl)-tetraphosphatase (symmetrical) activity"/>
    <property type="evidence" value="ECO:0007669"/>
    <property type="project" value="UniProtKB-EC"/>
</dbReference>
<comment type="catalytic activity">
    <reaction evidence="8">
        <text>P(1),P(4)-bis(5'-adenosyl) tetraphosphate + H2O = 2 ADP + 2 H(+)</text>
        <dbReference type="Rhea" id="RHEA:24252"/>
        <dbReference type="ChEBI" id="CHEBI:15377"/>
        <dbReference type="ChEBI" id="CHEBI:15378"/>
        <dbReference type="ChEBI" id="CHEBI:58141"/>
        <dbReference type="ChEBI" id="CHEBI:456216"/>
        <dbReference type="EC" id="3.6.1.41"/>
    </reaction>
</comment>
<dbReference type="RefSeq" id="WP_069134089.1">
    <property type="nucleotide sequence ID" value="NZ_VMKP01000003.1"/>
</dbReference>
<comment type="caution">
    <text evidence="10">The sequence shown here is derived from an EMBL/GenBank/DDBJ whole genome shotgun (WGS) entry which is preliminary data.</text>
</comment>
<evidence type="ECO:0000256" key="6">
    <source>
        <dbReference type="ARBA" id="ARBA00032248"/>
    </source>
</evidence>
<organism evidence="10 11">
    <name type="scientific">Spiribacter aquaticus</name>
    <dbReference type="NCBI Taxonomy" id="1935996"/>
    <lineage>
        <taxon>Bacteria</taxon>
        <taxon>Pseudomonadati</taxon>
        <taxon>Pseudomonadota</taxon>
        <taxon>Gammaproteobacteria</taxon>
        <taxon>Chromatiales</taxon>
        <taxon>Ectothiorhodospiraceae</taxon>
        <taxon>Spiribacter</taxon>
    </lineage>
</organism>
<dbReference type="Gene3D" id="3.60.21.10">
    <property type="match status" value="1"/>
</dbReference>
<name>A0A557RGV4_9GAMM</name>
<evidence type="ECO:0000313" key="11">
    <source>
        <dbReference type="Proteomes" id="UP000316688"/>
    </source>
</evidence>
<accession>A0A557RGV4</accession>
<dbReference type="EMBL" id="VMKP01000003">
    <property type="protein sequence ID" value="TVO64389.1"/>
    <property type="molecule type" value="Genomic_DNA"/>
</dbReference>
<evidence type="ECO:0000259" key="9">
    <source>
        <dbReference type="Pfam" id="PF00149"/>
    </source>
</evidence>
<evidence type="ECO:0000256" key="3">
    <source>
        <dbReference type="ARBA" id="ARBA00012506"/>
    </source>
</evidence>
<comment type="function">
    <text evidence="1">Hydrolyzes diadenosine 5',5'''-P1,P4-tetraphosphate to yield ADP.</text>
</comment>
<gene>
    <name evidence="10" type="ORF">FPL11_06930</name>
</gene>
<keyword evidence="11" id="KW-1185">Reference proteome</keyword>
<dbReference type="EC" id="3.6.1.41" evidence="3"/>
<evidence type="ECO:0000256" key="5">
    <source>
        <dbReference type="ARBA" id="ARBA00031248"/>
    </source>
</evidence>
<evidence type="ECO:0000256" key="2">
    <source>
        <dbReference type="ARBA" id="ARBA00005419"/>
    </source>
</evidence>
<reference evidence="10 11" key="1">
    <citation type="submission" date="2019-07" db="EMBL/GenBank/DDBJ databases">
        <title>Reclasification of Spiribacter aquaticus.</title>
        <authorList>
            <person name="Leon M.J."/>
            <person name="Sanchez-Porro C."/>
            <person name="Ventosa A."/>
        </authorList>
    </citation>
    <scope>NUCLEOTIDE SEQUENCE [LARGE SCALE GENOMIC DNA]</scope>
    <source>
        <strain evidence="10 11">SP30</strain>
    </source>
</reference>
<evidence type="ECO:0000256" key="4">
    <source>
        <dbReference type="ARBA" id="ARBA00022801"/>
    </source>
</evidence>
<comment type="similarity">
    <text evidence="2">Belongs to the Ap4A hydrolase family.</text>
</comment>
<dbReference type="NCBIfam" id="NF001204">
    <property type="entry name" value="PRK00166.1"/>
    <property type="match status" value="1"/>
</dbReference>
<evidence type="ECO:0000256" key="7">
    <source>
        <dbReference type="ARBA" id="ARBA00033210"/>
    </source>
</evidence>
<dbReference type="CDD" id="cd07422">
    <property type="entry name" value="MPP_ApaH"/>
    <property type="match status" value="1"/>
</dbReference>
<evidence type="ECO:0000256" key="1">
    <source>
        <dbReference type="ARBA" id="ARBA00003413"/>
    </source>
</evidence>
<protein>
    <recommendedName>
        <fullName evidence="3">bis(5'-nucleosyl)-tetraphosphatase (symmetrical)</fullName>
        <ecNumber evidence="3">3.6.1.41</ecNumber>
    </recommendedName>
    <alternativeName>
        <fullName evidence="6">Ap4A hydrolase</fullName>
    </alternativeName>
    <alternativeName>
        <fullName evidence="5">Diadenosine 5',5'''-P1,P4-tetraphosphate pyrophosphohydrolase</fullName>
    </alternativeName>
    <alternativeName>
        <fullName evidence="7">Diadenosine tetraphosphatase</fullName>
    </alternativeName>
</protein>
<dbReference type="InterPro" id="IPR004617">
    <property type="entry name" value="ApaH"/>
</dbReference>
<dbReference type="SUPFAM" id="SSF56300">
    <property type="entry name" value="Metallo-dependent phosphatases"/>
    <property type="match status" value="1"/>
</dbReference>
<sequence>MADYAIGDIHACLGSLDSLLQTLDFDPQHDRLWLTGDLVGRGPQPVETLRRVRDLGDAARTVLGNHDIHCIAVALGAGRQRASDRLEPLLAAPDRDDLIDWLRHQPLLIDLPESGYTLTHAGIAPQWDPATAARCAAEAEAALQGDNLVGLMNHLYGNKPDRWSESLTGWARLRFIINAFTRMRFCRADGRLDFSCNGPPEAAPKGLYPWYATPDRRIDGTTTTVLSGHWSRLGCRQGPGYITLDTGCLWGGQLTAVQLDRSPARFTQLDCRTNGASA</sequence>
<evidence type="ECO:0000313" key="10">
    <source>
        <dbReference type="EMBL" id="TVO64389.1"/>
    </source>
</evidence>